<feature type="compositionally biased region" description="Basic and acidic residues" evidence="1">
    <location>
        <begin position="10"/>
        <end position="19"/>
    </location>
</feature>
<evidence type="ECO:0000313" key="2">
    <source>
        <dbReference type="EMBL" id="KAG6965167.1"/>
    </source>
</evidence>
<feature type="compositionally biased region" description="Acidic residues" evidence="1">
    <location>
        <begin position="62"/>
        <end position="80"/>
    </location>
</feature>
<comment type="caution">
    <text evidence="2">The sequence shown here is derived from an EMBL/GenBank/DDBJ whole genome shotgun (WGS) entry which is preliminary data.</text>
</comment>
<dbReference type="EMBL" id="JAENGZ010000211">
    <property type="protein sequence ID" value="KAG6965167.1"/>
    <property type="molecule type" value="Genomic_DNA"/>
</dbReference>
<protein>
    <submittedName>
        <fullName evidence="2">Uncharacterized protein</fullName>
    </submittedName>
</protein>
<feature type="compositionally biased region" description="Basic and acidic residues" evidence="1">
    <location>
        <begin position="28"/>
        <end position="38"/>
    </location>
</feature>
<sequence>MQPHVFLRPITDEMDRQEDTGEDENSEHEDVTPEDGRFSSEPATDGESESRDDSGGSSSDEHEAEDEELHDYDDVVADECNDSHANLHNLEQGAHDSHDMDIETYELDDVDEMMNQKRILVDRIRSFSERSVKRSSVAETRLWVAGRTSDTSMSLASDKKRKYLEYYIVNSILHPEPIRQKR</sequence>
<evidence type="ECO:0000256" key="1">
    <source>
        <dbReference type="SAM" id="MobiDB-lite"/>
    </source>
</evidence>
<dbReference type="AlphaFoldDB" id="A0A8T1UQA3"/>
<organism evidence="2 3">
    <name type="scientific">Phytophthora cactorum</name>
    <dbReference type="NCBI Taxonomy" id="29920"/>
    <lineage>
        <taxon>Eukaryota</taxon>
        <taxon>Sar</taxon>
        <taxon>Stramenopiles</taxon>
        <taxon>Oomycota</taxon>
        <taxon>Peronosporomycetes</taxon>
        <taxon>Peronosporales</taxon>
        <taxon>Peronosporaceae</taxon>
        <taxon>Phytophthora</taxon>
    </lineage>
</organism>
<dbReference type="OrthoDB" id="10346526at2759"/>
<gene>
    <name evidence="2" type="ORF">JG687_00005563</name>
</gene>
<proteinExistence type="predicted"/>
<dbReference type="VEuPathDB" id="FungiDB:PC110_g2375"/>
<dbReference type="Proteomes" id="UP000688947">
    <property type="component" value="Unassembled WGS sequence"/>
</dbReference>
<accession>A0A8T1UQA3</accession>
<reference evidence="2" key="1">
    <citation type="submission" date="2021-01" db="EMBL/GenBank/DDBJ databases">
        <title>Phytophthora aleatoria, a newly-described species from Pinus radiata is distinct from Phytophthora cactorum isolates based on comparative genomics.</title>
        <authorList>
            <person name="Mcdougal R."/>
            <person name="Panda P."/>
            <person name="Williams N."/>
            <person name="Studholme D.J."/>
        </authorList>
    </citation>
    <scope>NUCLEOTIDE SEQUENCE</scope>
    <source>
        <strain evidence="2">NZFS 3830</strain>
    </source>
</reference>
<evidence type="ECO:0000313" key="3">
    <source>
        <dbReference type="Proteomes" id="UP000688947"/>
    </source>
</evidence>
<feature type="region of interest" description="Disordered" evidence="1">
    <location>
        <begin position="1"/>
        <end position="100"/>
    </location>
</feature>
<name>A0A8T1UQA3_9STRA</name>